<proteinExistence type="predicted"/>
<dbReference type="OrthoDB" id="2372052at2759"/>
<feature type="compositionally biased region" description="Low complexity" evidence="1">
    <location>
        <begin position="69"/>
        <end position="79"/>
    </location>
</feature>
<feature type="compositionally biased region" description="Acidic residues" evidence="1">
    <location>
        <begin position="85"/>
        <end position="97"/>
    </location>
</feature>
<sequence>MSEEDDEIYDVEAILDRRIKNGYEQTTWEPRSNLNCDKLLREFLDKINPKATETRKKLKQIGDDEVEVASDSNSSSSEKVAIDELSVDSDVGVEEPPEPPPPLTEAKKEFLAKLGIYTTTTEPTRSTTSSVSRSTQHRELLESSQSNSKSYLRKPQLRNPTASIQKKTVNKKELVKKMTSGIRKTQLEGKSRSNLQQNKIYKIRNSMYTRSMGAPSISYHIDNTKDDIKEKLWSMKIPKKTSNEIRMSDLSSDLNQIQDSTSSNTLDKEVIKLSKQKLIEIKSWKGYLYKKEKTDRYIAQIEIKSLNMQSDEKLFATLKSENEIYMDFIITESSMIDFHKAEPFSATLYTMTALSNEYRFKDEIEKLKLGNMIGMIYVPRTEPDDVIFVCASASNLCKELNIQFTSEKSAVIFRMPYDFLLKQTVK</sequence>
<dbReference type="InterPro" id="IPR016197">
    <property type="entry name" value="Chromo-like_dom_sf"/>
</dbReference>
<evidence type="ECO:0000313" key="3">
    <source>
        <dbReference type="Proteomes" id="UP000789508"/>
    </source>
</evidence>
<dbReference type="AlphaFoldDB" id="A0A9N8Z989"/>
<protein>
    <submittedName>
        <fullName evidence="2">5094_t:CDS:1</fullName>
    </submittedName>
</protein>
<dbReference type="CDD" id="cd00024">
    <property type="entry name" value="CD_CSD"/>
    <property type="match status" value="1"/>
</dbReference>
<name>A0A9N8Z989_9GLOM</name>
<keyword evidence="3" id="KW-1185">Reference proteome</keyword>
<dbReference type="EMBL" id="CAJVPS010000387">
    <property type="protein sequence ID" value="CAG8482516.1"/>
    <property type="molecule type" value="Genomic_DNA"/>
</dbReference>
<evidence type="ECO:0000256" key="1">
    <source>
        <dbReference type="SAM" id="MobiDB-lite"/>
    </source>
</evidence>
<comment type="caution">
    <text evidence="2">The sequence shown here is derived from an EMBL/GenBank/DDBJ whole genome shotgun (WGS) entry which is preliminary data.</text>
</comment>
<dbReference type="Proteomes" id="UP000789508">
    <property type="component" value="Unassembled WGS sequence"/>
</dbReference>
<dbReference type="Gene3D" id="2.40.50.40">
    <property type="match status" value="1"/>
</dbReference>
<feature type="region of interest" description="Disordered" evidence="1">
    <location>
        <begin position="119"/>
        <end position="167"/>
    </location>
</feature>
<organism evidence="2 3">
    <name type="scientific">Ambispora leptoticha</name>
    <dbReference type="NCBI Taxonomy" id="144679"/>
    <lineage>
        <taxon>Eukaryota</taxon>
        <taxon>Fungi</taxon>
        <taxon>Fungi incertae sedis</taxon>
        <taxon>Mucoromycota</taxon>
        <taxon>Glomeromycotina</taxon>
        <taxon>Glomeromycetes</taxon>
        <taxon>Archaeosporales</taxon>
        <taxon>Ambisporaceae</taxon>
        <taxon>Ambispora</taxon>
    </lineage>
</organism>
<gene>
    <name evidence="2" type="ORF">ALEPTO_LOCUS2563</name>
</gene>
<accession>A0A9N8Z989</accession>
<dbReference type="SUPFAM" id="SSF54160">
    <property type="entry name" value="Chromo domain-like"/>
    <property type="match status" value="1"/>
</dbReference>
<evidence type="ECO:0000313" key="2">
    <source>
        <dbReference type="EMBL" id="CAG8482516.1"/>
    </source>
</evidence>
<feature type="compositionally biased region" description="Low complexity" evidence="1">
    <location>
        <begin position="119"/>
        <end position="134"/>
    </location>
</feature>
<reference evidence="2" key="1">
    <citation type="submission" date="2021-06" db="EMBL/GenBank/DDBJ databases">
        <authorList>
            <person name="Kallberg Y."/>
            <person name="Tangrot J."/>
            <person name="Rosling A."/>
        </authorList>
    </citation>
    <scope>NUCLEOTIDE SEQUENCE</scope>
    <source>
        <strain evidence="2">FL130A</strain>
    </source>
</reference>
<feature type="region of interest" description="Disordered" evidence="1">
    <location>
        <begin position="51"/>
        <end position="106"/>
    </location>
</feature>